<evidence type="ECO:0000313" key="2">
    <source>
        <dbReference type="Proteomes" id="UP000026915"/>
    </source>
</evidence>
<dbReference type="AlphaFoldDB" id="A0A061F8K7"/>
<dbReference type="Proteomes" id="UP000026915">
    <property type="component" value="Chromosome 7"/>
</dbReference>
<reference evidence="1 2" key="1">
    <citation type="journal article" date="2013" name="Genome Biol.">
        <title>The genome sequence of the most widely cultivated cacao type and its use to identify candidate genes regulating pod color.</title>
        <authorList>
            <person name="Motamayor J.C."/>
            <person name="Mockaitis K."/>
            <person name="Schmutz J."/>
            <person name="Haiminen N."/>
            <person name="Iii D.L."/>
            <person name="Cornejo O."/>
            <person name="Findley S.D."/>
            <person name="Zheng P."/>
            <person name="Utro F."/>
            <person name="Royaert S."/>
            <person name="Saski C."/>
            <person name="Jenkins J."/>
            <person name="Podicheti R."/>
            <person name="Zhao M."/>
            <person name="Scheffler B.E."/>
            <person name="Stack J.C."/>
            <person name="Feltus F.A."/>
            <person name="Mustiga G.M."/>
            <person name="Amores F."/>
            <person name="Phillips W."/>
            <person name="Marelli J.P."/>
            <person name="May G.D."/>
            <person name="Shapiro H."/>
            <person name="Ma J."/>
            <person name="Bustamante C.D."/>
            <person name="Schnell R.J."/>
            <person name="Main D."/>
            <person name="Gilbert D."/>
            <person name="Parida L."/>
            <person name="Kuhn D.N."/>
        </authorList>
    </citation>
    <scope>NUCLEOTIDE SEQUENCE [LARGE SCALE GENOMIC DNA]</scope>
    <source>
        <strain evidence="2">cv. Matina 1-6</strain>
    </source>
</reference>
<keyword evidence="2" id="KW-1185">Reference proteome</keyword>
<dbReference type="EMBL" id="CM001885">
    <property type="protein sequence ID" value="EOY13047.1"/>
    <property type="molecule type" value="Genomic_DNA"/>
</dbReference>
<organism evidence="1 2">
    <name type="scientific">Theobroma cacao</name>
    <name type="common">Cacao</name>
    <name type="synonym">Cocoa</name>
    <dbReference type="NCBI Taxonomy" id="3641"/>
    <lineage>
        <taxon>Eukaryota</taxon>
        <taxon>Viridiplantae</taxon>
        <taxon>Streptophyta</taxon>
        <taxon>Embryophyta</taxon>
        <taxon>Tracheophyta</taxon>
        <taxon>Spermatophyta</taxon>
        <taxon>Magnoliopsida</taxon>
        <taxon>eudicotyledons</taxon>
        <taxon>Gunneridae</taxon>
        <taxon>Pentapetalae</taxon>
        <taxon>rosids</taxon>
        <taxon>malvids</taxon>
        <taxon>Malvales</taxon>
        <taxon>Malvaceae</taxon>
        <taxon>Byttnerioideae</taxon>
        <taxon>Theobroma</taxon>
    </lineage>
</organism>
<gene>
    <name evidence="1" type="ORF">TCM_031562</name>
</gene>
<name>A0A061F8K7_THECC</name>
<sequence>MVDSFMFGFEVLKRQFSIQEYVQIPISSISKKKNYEFSNFKYQIKNLSIYNFKYKYVTKHLQGCSTLGTK</sequence>
<dbReference type="HOGENOM" id="CLU_2762999_0_0_1"/>
<dbReference type="Gramene" id="EOY13047">
    <property type="protein sequence ID" value="EOY13047"/>
    <property type="gene ID" value="TCM_031562"/>
</dbReference>
<protein>
    <submittedName>
        <fullName evidence="1">Uncharacterized protein</fullName>
    </submittedName>
</protein>
<accession>A0A061F8K7</accession>
<proteinExistence type="predicted"/>
<dbReference type="InParanoid" id="A0A061F8K7"/>
<evidence type="ECO:0000313" key="1">
    <source>
        <dbReference type="EMBL" id="EOY13047.1"/>
    </source>
</evidence>